<comment type="function">
    <text evidence="9">Catalyzes the decarboxylation of S-adenosylmethionine to S-adenosylmethioninamine (dcAdoMet), the propylamine donor required for the synthesis of the polyamines spermine and spermidine from the diamine putrescine.</text>
</comment>
<name>A0A7J9RN46_SULOH</name>
<evidence type="ECO:0000256" key="5">
    <source>
        <dbReference type="ARBA" id="ARBA00023239"/>
    </source>
</evidence>
<dbReference type="GO" id="GO:0005829">
    <property type="term" value="C:cytosol"/>
    <property type="evidence" value="ECO:0007669"/>
    <property type="project" value="TreeGrafter"/>
</dbReference>
<dbReference type="SUPFAM" id="SSF56276">
    <property type="entry name" value="S-adenosylmethionine decarboxylase"/>
    <property type="match status" value="1"/>
</dbReference>
<feature type="active site" description="Proton acceptor; for processing activity" evidence="9">
    <location>
        <position position="74"/>
    </location>
</feature>
<dbReference type="InterPro" id="IPR016067">
    <property type="entry name" value="S-AdoMet_deCO2ase_core"/>
</dbReference>
<dbReference type="EMBL" id="JACHFY010000001">
    <property type="protein sequence ID" value="MBB5252378.1"/>
    <property type="molecule type" value="Genomic_DNA"/>
</dbReference>
<evidence type="ECO:0000256" key="6">
    <source>
        <dbReference type="ARBA" id="ARBA00023270"/>
    </source>
</evidence>
<accession>A0A7J9RN46</accession>
<dbReference type="HAMAP" id="MF_00464">
    <property type="entry name" value="AdoMetDC_1"/>
    <property type="match status" value="1"/>
</dbReference>
<dbReference type="FunFam" id="3.60.90.10:FF:000005">
    <property type="entry name" value="Arginine decarboxylase proenzyme"/>
    <property type="match status" value="1"/>
</dbReference>
<evidence type="ECO:0000313" key="10">
    <source>
        <dbReference type="EMBL" id="MBB5252378.1"/>
    </source>
</evidence>
<comment type="caution">
    <text evidence="10">The sequence shown here is derived from an EMBL/GenBank/DDBJ whole genome shotgun (WGS) entry which is preliminary data.</text>
</comment>
<organism evidence="10 11">
    <name type="scientific">Sulfurisphaera ohwakuensis</name>
    <dbReference type="NCBI Taxonomy" id="69656"/>
    <lineage>
        <taxon>Archaea</taxon>
        <taxon>Thermoproteota</taxon>
        <taxon>Thermoprotei</taxon>
        <taxon>Sulfolobales</taxon>
        <taxon>Sulfolobaceae</taxon>
        <taxon>Sulfurisphaera</taxon>
    </lineage>
</organism>
<keyword evidence="5 9" id="KW-0456">Lyase</keyword>
<dbReference type="UniPathway" id="UPA00331">
    <property type="reaction ID" value="UER00451"/>
</dbReference>
<protein>
    <recommendedName>
        <fullName evidence="9">S-adenosylmethionine decarboxylase proenzyme</fullName>
        <shortName evidence="9">AdoMetDC</shortName>
        <shortName evidence="9">SAMDC</shortName>
        <ecNumber evidence="9">4.1.1.50</ecNumber>
    </recommendedName>
    <component>
        <recommendedName>
            <fullName evidence="9">S-adenosylmethionine decarboxylase beta chain</fullName>
        </recommendedName>
    </component>
    <component>
        <recommendedName>
            <fullName evidence="9">S-adenosylmethionine decarboxylase alpha chain</fullName>
        </recommendedName>
    </component>
</protein>
<dbReference type="NCBIfam" id="TIGR03330">
    <property type="entry name" value="SAM_DCase_Bsu"/>
    <property type="match status" value="1"/>
</dbReference>
<comment type="subunit">
    <text evidence="9">Heterotetramer of two alpha and two beta chains arranged as a dimer of alpha/beta heterodimers.</text>
</comment>
<dbReference type="OrthoDB" id="114016at2157"/>
<evidence type="ECO:0000256" key="4">
    <source>
        <dbReference type="ARBA" id="ARBA00023145"/>
    </source>
</evidence>
<dbReference type="GO" id="GO:0008295">
    <property type="term" value="P:spermidine biosynthetic process"/>
    <property type="evidence" value="ECO:0007669"/>
    <property type="project" value="UniProtKB-UniRule"/>
</dbReference>
<keyword evidence="6 9" id="KW-0704">Schiff base</keyword>
<evidence type="ECO:0000256" key="1">
    <source>
        <dbReference type="ARBA" id="ARBA00022793"/>
    </source>
</evidence>
<comment type="pathway">
    <text evidence="9">Amine and polyamine biosynthesis; S-adenosylmethioninamine biosynthesis; S-adenosylmethioninamine from S-adenosyl-L-methionine: step 1/1.</text>
</comment>
<reference evidence="10 11" key="1">
    <citation type="submission" date="2020-08" db="EMBL/GenBank/DDBJ databases">
        <title>Genomic Encyclopedia of Type Strains, Phase IV (KMG-IV): sequencing the most valuable type-strain genomes for metagenomic binning, comparative biology and taxonomic classification.</title>
        <authorList>
            <person name="Goeker M."/>
        </authorList>
    </citation>
    <scope>NUCLEOTIDE SEQUENCE [LARGE SCALE GENOMIC DNA]</scope>
    <source>
        <strain evidence="10 11">DSM 12421</strain>
    </source>
</reference>
<keyword evidence="1 9" id="KW-0210">Decarboxylase</keyword>
<feature type="modified residue" description="Pyruvic acid (Ser); by autocatalysis" evidence="9">
    <location>
        <position position="69"/>
    </location>
</feature>
<feature type="chain" id="PRO_5029990415" description="S-adenosylmethionine decarboxylase beta chain" evidence="9">
    <location>
        <begin position="1"/>
        <end position="68"/>
    </location>
</feature>
<keyword evidence="9" id="KW-0745">Spermidine biosynthesis</keyword>
<feature type="active site" description="Proton donor; for catalytic activity" evidence="9">
    <location>
        <position position="89"/>
    </location>
</feature>
<dbReference type="InterPro" id="IPR003826">
    <property type="entry name" value="AdoMetDC_fam_prok"/>
</dbReference>
<feature type="chain" id="PRO_5029990416" description="S-adenosylmethionine decarboxylase alpha chain" evidence="9">
    <location>
        <begin position="69"/>
        <end position="122"/>
    </location>
</feature>
<proteinExistence type="inferred from homology"/>
<dbReference type="EC" id="4.1.1.50" evidence="9"/>
<dbReference type="PANTHER" id="PTHR33866:SF2">
    <property type="entry name" value="S-ADENOSYLMETHIONINE DECARBOXYLASE PROENZYME"/>
    <property type="match status" value="1"/>
</dbReference>
<evidence type="ECO:0000256" key="2">
    <source>
        <dbReference type="ARBA" id="ARBA00022813"/>
    </source>
</evidence>
<dbReference type="PANTHER" id="PTHR33866">
    <property type="entry name" value="S-ADENOSYLMETHIONINE DECARBOXYLASE PROENZYME"/>
    <property type="match status" value="1"/>
</dbReference>
<keyword evidence="4 9" id="KW-0865">Zymogen</keyword>
<dbReference type="GO" id="GO:0004014">
    <property type="term" value="F:adenosylmethionine decarboxylase activity"/>
    <property type="evidence" value="ECO:0007669"/>
    <property type="project" value="UniProtKB-UniRule"/>
</dbReference>
<keyword evidence="3 9" id="KW-0620">Polyamine biosynthesis</keyword>
<comment type="PTM">
    <text evidence="9">Is synthesized initially as an inactive proenzyme. Formation of the active enzyme involves a self-maturation process in which the active site pyruvoyl group is generated from an internal serine residue via an autocatalytic post-translational modification. Two non-identical subunits are generated from the proenzyme in this reaction, and the pyruvate is formed at the N-terminus of the alpha chain, which is derived from the carboxyl end of the proenzyme. The post-translation cleavage follows an unusual pathway, termed non-hydrolytic serinolysis, in which the side chain hydroxyl group of the serine supplies its oxygen atom to form the C-terminus of the beta chain, while the remainder of the serine residue undergoes an oxidative deamination to produce ammonia and the pyruvoyl group blocking the N-terminus of the alpha chain.</text>
</comment>
<dbReference type="SMR" id="A0A7J9RN46"/>
<evidence type="ECO:0000256" key="9">
    <source>
        <dbReference type="HAMAP-Rule" id="MF_00464"/>
    </source>
</evidence>
<comment type="catalytic activity">
    <reaction evidence="9">
        <text>S-adenosyl-L-methionine + H(+) = S-adenosyl 3-(methylsulfanyl)propylamine + CO2</text>
        <dbReference type="Rhea" id="RHEA:15981"/>
        <dbReference type="ChEBI" id="CHEBI:15378"/>
        <dbReference type="ChEBI" id="CHEBI:16526"/>
        <dbReference type="ChEBI" id="CHEBI:57443"/>
        <dbReference type="ChEBI" id="CHEBI:59789"/>
        <dbReference type="EC" id="4.1.1.50"/>
    </reaction>
</comment>
<sequence>MMGVVSTPKVVGRQVYGSLYECDNEVLKDVKRLEEIVKEAAKVGNMTLLDIKSWKIGEGVSVVAIVLESHITIHTWPEYNFATVDVYSCGAHTDPYKAFMYIVNELKAKRYTINEADRSSEF</sequence>
<dbReference type="InterPro" id="IPR017716">
    <property type="entry name" value="S-AdoMet_deCOase_pro-enz"/>
</dbReference>
<dbReference type="GeneID" id="1459487"/>
<keyword evidence="2 9" id="KW-0068">Autocatalytic cleavage</keyword>
<evidence type="ECO:0000256" key="7">
    <source>
        <dbReference type="ARBA" id="ARBA00023317"/>
    </source>
</evidence>
<gene>
    <name evidence="9" type="primary">speH</name>
    <name evidence="10" type="ORF">HNQ62_000096</name>
</gene>
<dbReference type="Gene3D" id="3.60.90.10">
    <property type="entry name" value="S-adenosylmethionine decarboxylase"/>
    <property type="match status" value="1"/>
</dbReference>
<evidence type="ECO:0000313" key="11">
    <source>
        <dbReference type="Proteomes" id="UP000582213"/>
    </source>
</evidence>
<feature type="active site" description="Schiff-base intermediate with substrate; via pyruvic acid" evidence="9">
    <location>
        <position position="69"/>
    </location>
</feature>
<feature type="site" description="Cleavage (non-hydrolytic); by autolysis" evidence="9">
    <location>
        <begin position="68"/>
        <end position="69"/>
    </location>
</feature>
<evidence type="ECO:0000256" key="3">
    <source>
        <dbReference type="ARBA" id="ARBA00023115"/>
    </source>
</evidence>
<evidence type="ECO:0000256" key="8">
    <source>
        <dbReference type="ARBA" id="ARBA00061583"/>
    </source>
</evidence>
<keyword evidence="7 9" id="KW-0670">Pyruvate</keyword>
<comment type="cofactor">
    <cofactor evidence="9">
        <name>pyruvate</name>
        <dbReference type="ChEBI" id="CHEBI:15361"/>
    </cofactor>
    <text evidence="9">Binds 1 pyruvoyl group covalently per subunit.</text>
</comment>
<comment type="similarity">
    <text evidence="8 9">Belongs to the prokaryotic AdoMetDC family. Type 1 subfamily.</text>
</comment>
<keyword evidence="9" id="KW-0949">S-adenosyl-L-methionine</keyword>
<dbReference type="Pfam" id="PF02675">
    <property type="entry name" value="AdoMet_dc"/>
    <property type="match status" value="1"/>
</dbReference>
<dbReference type="RefSeq" id="WP_184650921.1">
    <property type="nucleotide sequence ID" value="NZ_AP031374.1"/>
</dbReference>
<dbReference type="AlphaFoldDB" id="A0A7J9RN46"/>
<dbReference type="Proteomes" id="UP000582213">
    <property type="component" value="Unassembled WGS sequence"/>
</dbReference>